<reference evidence="2 3" key="1">
    <citation type="journal article" date="2022" name="Allergy">
        <title>Genome assembly and annotation of Periplaneta americana reveal a comprehensive cockroach allergen profile.</title>
        <authorList>
            <person name="Wang L."/>
            <person name="Xiong Q."/>
            <person name="Saelim N."/>
            <person name="Wang L."/>
            <person name="Nong W."/>
            <person name="Wan A.T."/>
            <person name="Shi M."/>
            <person name="Liu X."/>
            <person name="Cao Q."/>
            <person name="Hui J.H.L."/>
            <person name="Sookrung N."/>
            <person name="Leung T.F."/>
            <person name="Tungtrongchitr A."/>
            <person name="Tsui S.K.W."/>
        </authorList>
    </citation>
    <scope>NUCLEOTIDE SEQUENCE [LARGE SCALE GENOMIC DNA]</scope>
    <source>
        <strain evidence="2">PWHHKU_190912</strain>
    </source>
</reference>
<organism evidence="2 3">
    <name type="scientific">Periplaneta americana</name>
    <name type="common">American cockroach</name>
    <name type="synonym">Blatta americana</name>
    <dbReference type="NCBI Taxonomy" id="6978"/>
    <lineage>
        <taxon>Eukaryota</taxon>
        <taxon>Metazoa</taxon>
        <taxon>Ecdysozoa</taxon>
        <taxon>Arthropoda</taxon>
        <taxon>Hexapoda</taxon>
        <taxon>Insecta</taxon>
        <taxon>Pterygota</taxon>
        <taxon>Neoptera</taxon>
        <taxon>Polyneoptera</taxon>
        <taxon>Dictyoptera</taxon>
        <taxon>Blattodea</taxon>
        <taxon>Blattoidea</taxon>
        <taxon>Blattidae</taxon>
        <taxon>Blattinae</taxon>
        <taxon>Periplaneta</taxon>
    </lineage>
</organism>
<name>A0ABQ8TUB9_PERAM</name>
<gene>
    <name evidence="2" type="ORF">ANN_01325</name>
</gene>
<sequence length="162" mass="18693">MQYLCDNGWIEDVLENGLVGEAVEWLARSPDLTPLTSSYEADNYIELVVETMSNTKEKLECNMSPKYTFYILIWISFLLTLERTNQKGFAHTIPTPHFNLQKPLTLKNCNNRGGSDDDDNDDDDDYDDDDDDDDDDKTTRTKMVIILQMILVPHQTLIYNSE</sequence>
<feature type="region of interest" description="Disordered" evidence="1">
    <location>
        <begin position="109"/>
        <end position="137"/>
    </location>
</feature>
<feature type="compositionally biased region" description="Acidic residues" evidence="1">
    <location>
        <begin position="116"/>
        <end position="136"/>
    </location>
</feature>
<dbReference type="EMBL" id="JAJSOF020000003">
    <property type="protein sequence ID" value="KAJ4449918.1"/>
    <property type="molecule type" value="Genomic_DNA"/>
</dbReference>
<protein>
    <submittedName>
        <fullName evidence="2">Uncharacterized protein</fullName>
    </submittedName>
</protein>
<keyword evidence="3" id="KW-1185">Reference proteome</keyword>
<proteinExistence type="predicted"/>
<evidence type="ECO:0000313" key="2">
    <source>
        <dbReference type="EMBL" id="KAJ4449918.1"/>
    </source>
</evidence>
<evidence type="ECO:0000313" key="3">
    <source>
        <dbReference type="Proteomes" id="UP001148838"/>
    </source>
</evidence>
<accession>A0ABQ8TUB9</accession>
<evidence type="ECO:0000256" key="1">
    <source>
        <dbReference type="SAM" id="MobiDB-lite"/>
    </source>
</evidence>
<dbReference type="Proteomes" id="UP001148838">
    <property type="component" value="Unassembled WGS sequence"/>
</dbReference>
<comment type="caution">
    <text evidence="2">The sequence shown here is derived from an EMBL/GenBank/DDBJ whole genome shotgun (WGS) entry which is preliminary data.</text>
</comment>